<dbReference type="InterPro" id="IPR036086">
    <property type="entry name" value="ParB/Sulfiredoxin_sf"/>
</dbReference>
<dbReference type="Pfam" id="PF17762">
    <property type="entry name" value="HTH_ParB"/>
    <property type="match status" value="1"/>
</dbReference>
<dbReference type="InterPro" id="IPR004437">
    <property type="entry name" value="ParB/RepB/Spo0J"/>
</dbReference>
<gene>
    <name evidence="4" type="ORF">H5975_02420</name>
</gene>
<dbReference type="InterPro" id="IPR003115">
    <property type="entry name" value="ParB_N"/>
</dbReference>
<reference evidence="4 5" key="1">
    <citation type="journal article" date="2021" name="Sci. Rep.">
        <title>The distribution of antibiotic resistance genes in chicken gut microbiota commensals.</title>
        <authorList>
            <person name="Juricova H."/>
            <person name="Matiasovicova J."/>
            <person name="Kubasova T."/>
            <person name="Cejkova D."/>
            <person name="Rychlik I."/>
        </authorList>
    </citation>
    <scope>NUCLEOTIDE SEQUENCE [LARGE SCALE GENOMIC DNA]</scope>
    <source>
        <strain evidence="4 5">An574</strain>
    </source>
</reference>
<sequence length="315" mass="35678">MAFSIFGIGKNNHHAKNQVVEIPLDQIEPNRYQPRQVFDKTGIQELAETIQAHGLLQPIILREYEPAKYEIIAGERRFRAMKLLKWEQAPAIVEKMNDHETASLALIENLQRSQLSPVEEAQAYQKLMNLNNLTQAKLARGMGMSQSAVANKLRLLKLITPVQNAILDGLISERHGRALLTLDDDQQRKMLMRIVNEKLNVRQTEDEVARIQGKPLPSEVEAAKERERLENEENVKIKTTAKTATNKSKQKKAKKSHTTKKATPAPKIKVSDPRIAMNTIKDSVKMIKEGGVKAEMSEQTLKNAYKITIKIPKNK</sequence>
<evidence type="ECO:0000313" key="5">
    <source>
        <dbReference type="Proteomes" id="UP000785625"/>
    </source>
</evidence>
<dbReference type="SUPFAM" id="SSF110849">
    <property type="entry name" value="ParB/Sulfiredoxin"/>
    <property type="match status" value="1"/>
</dbReference>
<dbReference type="EMBL" id="JACJKU010000013">
    <property type="protein sequence ID" value="MBM6940353.1"/>
    <property type="molecule type" value="Genomic_DNA"/>
</dbReference>
<comment type="similarity">
    <text evidence="1">Belongs to the ParB family.</text>
</comment>
<dbReference type="InterPro" id="IPR050336">
    <property type="entry name" value="Chromosome_partition/occlusion"/>
</dbReference>
<dbReference type="SUPFAM" id="SSF109709">
    <property type="entry name" value="KorB DNA-binding domain-like"/>
    <property type="match status" value="1"/>
</dbReference>
<dbReference type="Pfam" id="PF02195">
    <property type="entry name" value="ParB_N"/>
    <property type="match status" value="1"/>
</dbReference>
<dbReference type="Gene3D" id="1.10.10.2830">
    <property type="match status" value="1"/>
</dbReference>
<evidence type="ECO:0000256" key="2">
    <source>
        <dbReference type="SAM" id="MobiDB-lite"/>
    </source>
</evidence>
<organism evidence="4 5">
    <name type="scientific">Limosilactobacillus coleohominis</name>
    <dbReference type="NCBI Taxonomy" id="181675"/>
    <lineage>
        <taxon>Bacteria</taxon>
        <taxon>Bacillati</taxon>
        <taxon>Bacillota</taxon>
        <taxon>Bacilli</taxon>
        <taxon>Lactobacillales</taxon>
        <taxon>Lactobacillaceae</taxon>
        <taxon>Limosilactobacillus</taxon>
    </lineage>
</organism>
<feature type="compositionally biased region" description="Basic residues" evidence="2">
    <location>
        <begin position="248"/>
        <end position="260"/>
    </location>
</feature>
<evidence type="ECO:0000256" key="1">
    <source>
        <dbReference type="ARBA" id="ARBA00006295"/>
    </source>
</evidence>
<feature type="domain" description="ParB-like N-terminal" evidence="3">
    <location>
        <begin position="20"/>
        <end position="110"/>
    </location>
</feature>
<accession>A0ABS2GXF6</accession>
<dbReference type="CDD" id="cd16393">
    <property type="entry name" value="SPO0J_N"/>
    <property type="match status" value="1"/>
</dbReference>
<dbReference type="PANTHER" id="PTHR33375">
    <property type="entry name" value="CHROMOSOME-PARTITIONING PROTEIN PARB-RELATED"/>
    <property type="match status" value="1"/>
</dbReference>
<comment type="caution">
    <text evidence="4">The sequence shown here is derived from an EMBL/GenBank/DDBJ whole genome shotgun (WGS) entry which is preliminary data.</text>
</comment>
<dbReference type="InterPro" id="IPR041468">
    <property type="entry name" value="HTH_ParB/Spo0J"/>
</dbReference>
<dbReference type="Proteomes" id="UP000785625">
    <property type="component" value="Unassembled WGS sequence"/>
</dbReference>
<evidence type="ECO:0000259" key="3">
    <source>
        <dbReference type="SMART" id="SM00470"/>
    </source>
</evidence>
<dbReference type="RefSeq" id="WP_204784732.1">
    <property type="nucleotide sequence ID" value="NZ_CALVGD010000032.1"/>
</dbReference>
<dbReference type="Gene3D" id="3.90.1530.30">
    <property type="match status" value="1"/>
</dbReference>
<evidence type="ECO:0000313" key="4">
    <source>
        <dbReference type="EMBL" id="MBM6940353.1"/>
    </source>
</evidence>
<dbReference type="SMART" id="SM00470">
    <property type="entry name" value="ParB"/>
    <property type="match status" value="1"/>
</dbReference>
<protein>
    <submittedName>
        <fullName evidence="4">ParB/RepB/Spo0J family partition protein</fullName>
    </submittedName>
</protein>
<name>A0ABS2GXF6_9LACO</name>
<feature type="region of interest" description="Disordered" evidence="2">
    <location>
        <begin position="240"/>
        <end position="267"/>
    </location>
</feature>
<keyword evidence="5" id="KW-1185">Reference proteome</keyword>
<dbReference type="PANTHER" id="PTHR33375:SF8">
    <property type="entry name" value="NUCLEOID OCCLUSION PROTEIN"/>
    <property type="match status" value="1"/>
</dbReference>
<proteinExistence type="inferred from homology"/>
<dbReference type="NCBIfam" id="TIGR00180">
    <property type="entry name" value="parB_part"/>
    <property type="match status" value="1"/>
</dbReference>